<organism evidence="2 3">
    <name type="scientific">Cryptosporangium minutisporangium</name>
    <dbReference type="NCBI Taxonomy" id="113569"/>
    <lineage>
        <taxon>Bacteria</taxon>
        <taxon>Bacillati</taxon>
        <taxon>Actinomycetota</taxon>
        <taxon>Actinomycetes</taxon>
        <taxon>Cryptosporangiales</taxon>
        <taxon>Cryptosporangiaceae</taxon>
        <taxon>Cryptosporangium</taxon>
    </lineage>
</organism>
<name>A0ABP6T2Y2_9ACTN</name>
<sequence>MNHSTPPFARFLSRHRPDGWAFRTEALRGLGTVSAVAPSGQALARARRPGPGGVRSMNTVSAALADVPAATAYLILATAVLAESVLLVGDAAPQRRPAPDRPVPPHQPAAGRRGPRPHRPTHRP</sequence>
<evidence type="ECO:0000256" key="1">
    <source>
        <dbReference type="SAM" id="MobiDB-lite"/>
    </source>
</evidence>
<feature type="region of interest" description="Disordered" evidence="1">
    <location>
        <begin position="92"/>
        <end position="124"/>
    </location>
</feature>
<reference evidence="3" key="1">
    <citation type="journal article" date="2019" name="Int. J. Syst. Evol. Microbiol.">
        <title>The Global Catalogue of Microorganisms (GCM) 10K type strain sequencing project: providing services to taxonomists for standard genome sequencing and annotation.</title>
        <authorList>
            <consortium name="The Broad Institute Genomics Platform"/>
            <consortium name="The Broad Institute Genome Sequencing Center for Infectious Disease"/>
            <person name="Wu L."/>
            <person name="Ma J."/>
        </authorList>
    </citation>
    <scope>NUCLEOTIDE SEQUENCE [LARGE SCALE GENOMIC DNA]</scope>
    <source>
        <strain evidence="3">JCM 9458</strain>
    </source>
</reference>
<feature type="compositionally biased region" description="Basic residues" evidence="1">
    <location>
        <begin position="113"/>
        <end position="124"/>
    </location>
</feature>
<comment type="caution">
    <text evidence="2">The sequence shown here is derived from an EMBL/GenBank/DDBJ whole genome shotgun (WGS) entry which is preliminary data.</text>
</comment>
<keyword evidence="3" id="KW-1185">Reference proteome</keyword>
<protein>
    <submittedName>
        <fullName evidence="2">Uncharacterized protein</fullName>
    </submittedName>
</protein>
<gene>
    <name evidence="2" type="ORF">GCM10020369_44690</name>
</gene>
<accession>A0ABP6T2Y2</accession>
<evidence type="ECO:0000313" key="2">
    <source>
        <dbReference type="EMBL" id="GAA3390502.1"/>
    </source>
</evidence>
<dbReference type="EMBL" id="BAAAYN010000029">
    <property type="protein sequence ID" value="GAA3390502.1"/>
    <property type="molecule type" value="Genomic_DNA"/>
</dbReference>
<dbReference type="Proteomes" id="UP001501676">
    <property type="component" value="Unassembled WGS sequence"/>
</dbReference>
<evidence type="ECO:0000313" key="3">
    <source>
        <dbReference type="Proteomes" id="UP001501676"/>
    </source>
</evidence>
<proteinExistence type="predicted"/>